<comment type="caution">
    <text evidence="1">The sequence shown here is derived from an EMBL/GenBank/DDBJ whole genome shotgun (WGS) entry which is preliminary data.</text>
</comment>
<reference evidence="1" key="1">
    <citation type="journal article" date="2015" name="Nature">
        <title>Complex archaea that bridge the gap between prokaryotes and eukaryotes.</title>
        <authorList>
            <person name="Spang A."/>
            <person name="Saw J.H."/>
            <person name="Jorgensen S.L."/>
            <person name="Zaremba-Niedzwiedzka K."/>
            <person name="Martijn J."/>
            <person name="Lind A.E."/>
            <person name="van Eijk R."/>
            <person name="Schleper C."/>
            <person name="Guy L."/>
            <person name="Ettema T.J."/>
        </authorList>
    </citation>
    <scope>NUCLEOTIDE SEQUENCE</scope>
</reference>
<evidence type="ECO:0008006" key="2">
    <source>
        <dbReference type="Google" id="ProtNLM"/>
    </source>
</evidence>
<dbReference type="InterPro" id="IPR016875">
    <property type="entry name" value="UCP028200"/>
</dbReference>
<proteinExistence type="predicted"/>
<evidence type="ECO:0000313" key="1">
    <source>
        <dbReference type="EMBL" id="KKN78416.1"/>
    </source>
</evidence>
<dbReference type="Pfam" id="PF19795">
    <property type="entry name" value="DUF6279"/>
    <property type="match status" value="1"/>
</dbReference>
<organism evidence="1">
    <name type="scientific">marine sediment metagenome</name>
    <dbReference type="NCBI Taxonomy" id="412755"/>
    <lineage>
        <taxon>unclassified sequences</taxon>
        <taxon>metagenomes</taxon>
        <taxon>ecological metagenomes</taxon>
    </lineage>
</organism>
<name>A0A0F9VYD7_9ZZZZ</name>
<dbReference type="AlphaFoldDB" id="A0A0F9VYD7"/>
<dbReference type="EMBL" id="LAZR01000263">
    <property type="protein sequence ID" value="KKN78416.1"/>
    <property type="molecule type" value="Genomic_DNA"/>
</dbReference>
<sequence>MKIQCKSNRAHHGSRVQVAAIALCLLLLAGCSATQLAYRNLDWLISRKVNQLVDLNSSQQAWFDNQLQGTLQWHCLQEIPRYHQELTRIGKRLLSADLEPQSLEADIQRAEASANRLLERTAPLMSGLLQRLDDDQIQELRSNMDEHLDEQYQELASPPLQERQEHSIKELSSLLERWLGRLNTPQKALVEQWAASRSRDDSNRIWLDNRRHWQGLLFDELATRQQNDFSQRIRHLLVDYRQLQTPAYAQQAPGSKLAFSQLLTGIMHAATAKQKKHFSTQLEELLEDLQALDCSSDKS</sequence>
<accession>A0A0F9VYD7</accession>
<protein>
    <recommendedName>
        <fullName evidence="2">Lipoprotein</fullName>
    </recommendedName>
</protein>
<dbReference type="PIRSF" id="PIRSF028200">
    <property type="entry name" value="UCP028200"/>
    <property type="match status" value="1"/>
</dbReference>
<dbReference type="PROSITE" id="PS51257">
    <property type="entry name" value="PROKAR_LIPOPROTEIN"/>
    <property type="match status" value="1"/>
</dbReference>
<gene>
    <name evidence="1" type="ORF">LCGC14_0350640</name>
</gene>